<dbReference type="PANTHER" id="PTHR34301">
    <property type="entry name" value="DNA-BINDING PROTEIN-RELATED"/>
    <property type="match status" value="1"/>
</dbReference>
<accession>A0A544YN08</accession>
<dbReference type="GO" id="GO:0005524">
    <property type="term" value="F:ATP binding"/>
    <property type="evidence" value="ECO:0007669"/>
    <property type="project" value="InterPro"/>
</dbReference>
<dbReference type="InterPro" id="IPR000719">
    <property type="entry name" value="Prot_kinase_dom"/>
</dbReference>
<name>A0A544YN08_9ACTN</name>
<feature type="region of interest" description="Disordered" evidence="1">
    <location>
        <begin position="400"/>
        <end position="439"/>
    </location>
</feature>
<feature type="domain" description="Protein kinase" evidence="2">
    <location>
        <begin position="2272"/>
        <end position="2625"/>
    </location>
</feature>
<protein>
    <recommendedName>
        <fullName evidence="2">Protein kinase domain-containing protein</fullName>
    </recommendedName>
</protein>
<dbReference type="Proteomes" id="UP000316541">
    <property type="component" value="Unassembled WGS sequence"/>
</dbReference>
<reference evidence="3 4" key="1">
    <citation type="submission" date="2019-07" db="EMBL/GenBank/DDBJ databases">
        <title>Microbispora hainanensis DSM 45428.</title>
        <authorList>
            <person name="Thawai C."/>
        </authorList>
    </citation>
    <scope>NUCLEOTIDE SEQUENCE [LARGE SCALE GENOMIC DNA]</scope>
    <source>
        <strain evidence="3 4">DSM 45428</strain>
    </source>
</reference>
<dbReference type="RefSeq" id="WP_142622556.1">
    <property type="nucleotide sequence ID" value="NZ_VIRM01000038.1"/>
</dbReference>
<dbReference type="GO" id="GO:0004672">
    <property type="term" value="F:protein kinase activity"/>
    <property type="evidence" value="ECO:0007669"/>
    <property type="project" value="InterPro"/>
</dbReference>
<gene>
    <name evidence="3" type="ORF">FLX08_26655</name>
</gene>
<dbReference type="SUPFAM" id="SSF56112">
    <property type="entry name" value="Protein kinase-like (PK-like)"/>
    <property type="match status" value="1"/>
</dbReference>
<dbReference type="SUPFAM" id="SSF52540">
    <property type="entry name" value="P-loop containing nucleoside triphosphate hydrolases"/>
    <property type="match status" value="1"/>
</dbReference>
<dbReference type="InterPro" id="IPR011009">
    <property type="entry name" value="Kinase-like_dom_sf"/>
</dbReference>
<proteinExistence type="predicted"/>
<evidence type="ECO:0000313" key="3">
    <source>
        <dbReference type="EMBL" id="TQS17942.1"/>
    </source>
</evidence>
<sequence length="2715" mass="298021">MLKGVGPFAVFLHRRVAMTASVLVPATDRVVSPGPHVVLLPRLCQRAAAVGEHALAELLDWAEIAWTGRTSQRYFYARRALPEPVYRHLHDLVTRHGAVMRRVTGSLVLRARAEHLRAETDRLASVDHTFTRQLFVKPVEAVLHDLSRGVIDDHGLLEHPPEMLVSRVNVAHRGQGNLAPVPSNGKRWPVLVKNAAEVCELVRYLLEIAAEHTWHVPDVSAPPLDRLDPVLVPVVEALLFASPDLDAPRIDADDSWVTRVAAEALTLVAGEHRHLIALAARGAGVPEEVTGPALEPLERIRERADMLFRGLAQDPDGEGEDLHSLILDALVRGDLPDAQQGLDMLEELDGRTAVEVRAMAVQQALATLGDGDGDGVRLHLRTVELHLERGDLRAAESYVAQAEQALPGDPEPACQQRPQDAEPTAALAEPKQPPATAQVDTADIASPVNTPDTVHDDELPARILAAFRTPTHQTADRGQLEWDVGQLGRSGPLSDVVSTARELLHLAPELVVELTDLALHRARPVLYPSLWQLQYDALRSLGQTERAESVFRRGHPPLPPQSLTVGESVPGAHLLTPYVRPFRGADVTAEAGGGPGAGPRTQEEEARLYARSLEAGNTAALGYAIGWAVRAGRAADALHLYRRFGPHQYLNGAAAWNIAAAYAAVGSARQALQALDVFQDILSGRMEPNQRRAMREFMALHGARPAPEPAFQGAPGTGTGPMHPEEEAKHLHAMGRAQEAAARLEQLLTVNPRSPGAFLLLRIHREGNNLAGARSVVDRIEAAGVATWRHHLELARNALEAGDVALAQERLDRAQQMGATADWTEKLLHQLRAQPAGRVEIRLTPVPATGVAPPPTSTNDIEAWRKYFAAQLGTRGLQDVLETTTWASLREPVIVGVLTTQLRTLGIPVPRADITERLIGLVNQCRDSFLSRDLALWLINGCDHRTAVRVLQDCVAWTPPERLPRVVFLRDEAVRRGGLPQGSYDPPSPPAQVTSVRRAVDPSLVPEVHVQEIGGPQAADLLIHEAQQLPPNTEASLVADAWLRAVHHGHSLALGNALATLVLADRAEEAVAFYHSVSDRYWLGSSAAWNLGCAYMASGHLEEAATTFEYHARVSTWSYTDEQRRVLTALFESVGRPVPTPAGSKLLLARGGNARPGTGEQAVAALGDGADSAEGEAARRIAQCSSAPTSHNFYYAGTAVRRAMQSRPSGNVARYLATMRNLFALVTDLNPKAVAEMAAVLETAGRAEEAWNLLRQWIDRTRAAPALLALAVRISRELGHEGELRRLLERHQRPNSSYEVYLSLAKLAQRQNDEEALLKYADLALQRNRRSVEAAVLRESAAALRQALPVGDRGVLAKVKNPRVSVNQAIQQLVHEYDDQVRDLRLKALTWFQPKVDKAELNRLLSTTLRAQAKPAFQAATDEDWETATRLFKELLKKHPRDVALARATVACQLKCGMVDDAAAVAGVLGHIPDGVRLQVQVACAQGDYNEAGRLLGLFLTLHDGSAEEAIVQAGLLTHLANRASVAPKLLLEFARRRQPGTSDLPLAIAVVLANQQRKRDLAREALQELRRPRNEEPDALIARAIEYDVPDILNDTAIPPLGRGHLERIVEHLRMDTPRLLRFLQDHIKLRATALDSTVVREARGYCATLLAEHGLVRDAYSVWRGLVESAATAEEKGNILHELRSFCDRISYAEGYRYAIVTLPELGIEPSDEDLAYVDNMSSEMEPQALPEETTQLVQAVVVRRCASLAEALTSAVDQLKVDAGPQDAIGLEKLRKLWTRLAEQFEDPDSPSRLAGRTTRDLVESATRVESDMYLQRQLAKNLISTARGEAAVSLSRALQEAWDEVARHHLKSGGTQRWLDLTVHRATRLGSGPVEVKVEITSFRQPLKQVTVRVDKRTLVVGDLEPHSSATRRLVLPGEAQEVKVTASGLQDGKPTEKTQTAPVTRYPHDQRLAARFNPSDPVDPELFVGRTKELEDLTHHYEKAARTNTRALFMTGSRQAGKTSIAHQLSEVRPPGAAELPPPSKWRIPRVFPVYLNAEMTADADGHLMTDIAKAVALAVNQAFSGQAPDVGMPEGAGSLDFLRWWRDVRQRLWQDNVGLLLILDEFQHLLRQLKQSGTLESALSDLRGLKNRGDLALLFCGAATTNGIRELLEGTRFQQEFTTPYLIGPLDMEATLQAFHQGFLPPVDVMPQAAARVWAHTKGHPQHIHMLGSRVLELLHDGQRVIVDTDLVDKAFDRVVADDDAVISLLDPYVEGRREQALELLYEIAELIDEGASDAAVKAQLGTAKFKDLEALRAFGILVKAQDEWQWINQIVRTWLDTRRPRNPDRTQSAWQPDEEALRSAGYVVVSRVDDGVWPKTCLLRHDNHKQPLLARHHPGHRATLARLNEILFDPTQNVAGVPEMLSPCGDWLLFRAVEGVSLRQKLDAKLAGSAEISPVNAARWIADACDTLHRMLDARQITHGNLRPENLVLVGEDPGELHVLGWGSGTDLALGQPLLPARHPSDYAPPEARDGTSPAASPQDDVFALSAILYQLLHPSGALPYADQESFRFGPPALPGYGLLNSTVWQAVSKRPDARFPSALELRNALEEAVLELQHKDRRATRVPVGAPSVTPPVTLSGTAQTELRRKLDHLTEVIEFLTASLTGDEENDVIRDHSHLIEAVRAEALEPHRIAKFARRLRETLASLGTPSPAIRMVDEILEVALS</sequence>
<dbReference type="Gene3D" id="1.10.510.10">
    <property type="entry name" value="Transferase(Phosphotransferase) domain 1"/>
    <property type="match status" value="1"/>
</dbReference>
<dbReference type="EMBL" id="VIRM01000038">
    <property type="protein sequence ID" value="TQS17942.1"/>
    <property type="molecule type" value="Genomic_DNA"/>
</dbReference>
<comment type="caution">
    <text evidence="3">The sequence shown here is derived from an EMBL/GenBank/DDBJ whole genome shotgun (WGS) entry which is preliminary data.</text>
</comment>
<dbReference type="InterPro" id="IPR027417">
    <property type="entry name" value="P-loop_NTPase"/>
</dbReference>
<dbReference type="SUPFAM" id="SSF48452">
    <property type="entry name" value="TPR-like"/>
    <property type="match status" value="1"/>
</dbReference>
<evidence type="ECO:0000259" key="2">
    <source>
        <dbReference type="PROSITE" id="PS50011"/>
    </source>
</evidence>
<evidence type="ECO:0000256" key="1">
    <source>
        <dbReference type="SAM" id="MobiDB-lite"/>
    </source>
</evidence>
<organism evidence="3 4">
    <name type="scientific">Microbispora hainanensis</name>
    <dbReference type="NCBI Taxonomy" id="568844"/>
    <lineage>
        <taxon>Bacteria</taxon>
        <taxon>Bacillati</taxon>
        <taxon>Actinomycetota</taxon>
        <taxon>Actinomycetes</taxon>
        <taxon>Streptosporangiales</taxon>
        <taxon>Streptosporangiaceae</taxon>
        <taxon>Microbispora</taxon>
    </lineage>
</organism>
<evidence type="ECO:0000313" key="4">
    <source>
        <dbReference type="Proteomes" id="UP000316541"/>
    </source>
</evidence>
<dbReference type="PANTHER" id="PTHR34301:SF8">
    <property type="entry name" value="ATPASE DOMAIN-CONTAINING PROTEIN"/>
    <property type="match status" value="1"/>
</dbReference>
<feature type="region of interest" description="Disordered" evidence="1">
    <location>
        <begin position="2505"/>
        <end position="2528"/>
    </location>
</feature>
<dbReference type="PROSITE" id="PS50011">
    <property type="entry name" value="PROTEIN_KINASE_DOM"/>
    <property type="match status" value="1"/>
</dbReference>
<dbReference type="Gene3D" id="3.40.50.300">
    <property type="entry name" value="P-loop containing nucleotide triphosphate hydrolases"/>
    <property type="match status" value="1"/>
</dbReference>
<dbReference type="Gene3D" id="1.25.40.10">
    <property type="entry name" value="Tetratricopeptide repeat domain"/>
    <property type="match status" value="1"/>
</dbReference>
<dbReference type="InterPro" id="IPR011990">
    <property type="entry name" value="TPR-like_helical_dom_sf"/>
</dbReference>